<evidence type="ECO:0000313" key="12">
    <source>
        <dbReference type="Proteomes" id="UP000315724"/>
    </source>
</evidence>
<evidence type="ECO:0000256" key="6">
    <source>
        <dbReference type="ARBA" id="ARBA00022839"/>
    </source>
</evidence>
<dbReference type="Pfam" id="PF00575">
    <property type="entry name" value="S1"/>
    <property type="match status" value="1"/>
</dbReference>
<dbReference type="EC" id="3.1.13.1" evidence="8"/>
<evidence type="ECO:0000256" key="7">
    <source>
        <dbReference type="ARBA" id="ARBA00022884"/>
    </source>
</evidence>
<dbReference type="InterPro" id="IPR004476">
    <property type="entry name" value="RNase_II/RNase_R"/>
</dbReference>
<dbReference type="EMBL" id="CP036267">
    <property type="protein sequence ID" value="QDT31392.1"/>
    <property type="molecule type" value="Genomic_DNA"/>
</dbReference>
<feature type="region of interest" description="Disordered" evidence="9">
    <location>
        <begin position="708"/>
        <end position="762"/>
    </location>
</feature>
<dbReference type="Gene3D" id="2.40.50.140">
    <property type="entry name" value="Nucleic acid-binding proteins"/>
    <property type="match status" value="1"/>
</dbReference>
<dbReference type="HAMAP" id="MF_01895">
    <property type="entry name" value="RNase_R"/>
    <property type="match status" value="1"/>
</dbReference>
<evidence type="ECO:0000256" key="8">
    <source>
        <dbReference type="HAMAP-Rule" id="MF_01895"/>
    </source>
</evidence>
<keyword evidence="7 8" id="KW-0694">RNA-binding</keyword>
<dbReference type="Pfam" id="PF00773">
    <property type="entry name" value="RNB"/>
    <property type="match status" value="1"/>
</dbReference>
<dbReference type="InterPro" id="IPR011805">
    <property type="entry name" value="RNase_R"/>
</dbReference>
<dbReference type="GO" id="GO:0006402">
    <property type="term" value="P:mRNA catabolic process"/>
    <property type="evidence" value="ECO:0007669"/>
    <property type="project" value="TreeGrafter"/>
</dbReference>
<evidence type="ECO:0000256" key="5">
    <source>
        <dbReference type="ARBA" id="ARBA00022801"/>
    </source>
</evidence>
<keyword evidence="12" id="KW-1185">Reference proteome</keyword>
<dbReference type="Pfam" id="PF08206">
    <property type="entry name" value="OB_RNB"/>
    <property type="match status" value="1"/>
</dbReference>
<comment type="subcellular location">
    <subcellularLocation>
        <location evidence="2 8">Cytoplasm</location>
    </subcellularLocation>
</comment>
<protein>
    <recommendedName>
        <fullName evidence="8">Ribonuclease R</fullName>
        <shortName evidence="8">RNase R</shortName>
        <ecNumber evidence="8">3.1.13.1</ecNumber>
    </recommendedName>
</protein>
<keyword evidence="5 8" id="KW-0378">Hydrolase</keyword>
<dbReference type="InterPro" id="IPR001900">
    <property type="entry name" value="RNase_II/R"/>
</dbReference>
<dbReference type="PANTHER" id="PTHR23355">
    <property type="entry name" value="RIBONUCLEASE"/>
    <property type="match status" value="1"/>
</dbReference>
<dbReference type="AlphaFoldDB" id="A0A517QID4"/>
<dbReference type="PANTHER" id="PTHR23355:SF9">
    <property type="entry name" value="DIS3-LIKE EXONUCLEASE 2"/>
    <property type="match status" value="1"/>
</dbReference>
<dbReference type="SUPFAM" id="SSF50249">
    <property type="entry name" value="Nucleic acid-binding proteins"/>
    <property type="match status" value="4"/>
</dbReference>
<evidence type="ECO:0000256" key="4">
    <source>
        <dbReference type="ARBA" id="ARBA00022722"/>
    </source>
</evidence>
<dbReference type="InterPro" id="IPR050180">
    <property type="entry name" value="RNR_Ribonuclease"/>
</dbReference>
<comment type="similarity">
    <text evidence="8">Belongs to the RNR ribonuclease family. RNase R subfamily.</text>
</comment>
<dbReference type="Pfam" id="PF17876">
    <property type="entry name" value="CSD2"/>
    <property type="match status" value="1"/>
</dbReference>
<dbReference type="NCBIfam" id="TIGR02063">
    <property type="entry name" value="RNase_R"/>
    <property type="match status" value="1"/>
</dbReference>
<name>A0A517QID4_9PLAN</name>
<keyword evidence="3 8" id="KW-0963">Cytoplasm</keyword>
<dbReference type="Proteomes" id="UP000315724">
    <property type="component" value="Chromosome"/>
</dbReference>
<keyword evidence="6 8" id="KW-0269">Exonuclease</keyword>
<feature type="domain" description="S1 motif" evidence="10">
    <location>
        <begin position="625"/>
        <end position="707"/>
    </location>
</feature>
<dbReference type="NCBIfam" id="TIGR00358">
    <property type="entry name" value="3_prime_RNase"/>
    <property type="match status" value="1"/>
</dbReference>
<dbReference type="GO" id="GO:0008859">
    <property type="term" value="F:exoribonuclease II activity"/>
    <property type="evidence" value="ECO:0007669"/>
    <property type="project" value="UniProtKB-UniRule"/>
</dbReference>
<sequence>MTNLAKRIIEFVQRPGYMPMKPKTLAKKLGITKKKLAKFEAALEEAKLSGEIRFSEGGRIQPKAARGSHLGIVHRIKSGDAFIILREPKPVGLTDDIFVDRNDLKDAQNGDEVFVKLLQRRRSRGQRCGYVVEVVERATNVFVGTYLEEDESGWVQIDGKDYPDPIWVGDPGAKGVQEGDKVVIEMLRFPTVGQNGEGVLTKVLGSRGEPGVDTQMIIHEFGIPDEFPDDVLNEARLEAENFNENDLTDREDLSEMTVVTIDPKTARDFDDAISLKKIEKGHWLLGVHIADVSHFVQPGTQLDREAETRGTSVYLPTKVIPMLPEIISNGLASLQEGRTRFTMSAFIEFSAEGIPIETRFSRSAIKVTQRFAYEEVMPIIKAKPSEPIEGVSDEIRELLKNMHELAMLLRKRRFAKGSLELDMPEVRLSLDTDGKVTGAFEAEHDESHEIIEEFMLAANIAVAVRLNDEGIGFLRRAHADPAEAKLKAFSEFVTILGFELEKYQSKKHLQALLRSVRGTPQEQAVNYAMLRSLKQAEYSPMEVGHYALAEDQYCHFTSPIRRYPDLHIHRLVSSLVCDNVTYRGASAEDLIRLGHHCSTTERRAERAERELTKIKLLTYFEERVGEKITAVITGVERFGFFCRGVEIPAEGLVHISNIPASESYEFDRQAMALVGRRTGDMIRLGDKVIVEIASVDVDRRELNFKLLTHTASKPPAKKGAAKKSPSRGKKGSKKPNSKQSKPRKKKPSTRKKKSAQKRRKKR</sequence>
<dbReference type="GO" id="GO:0005829">
    <property type="term" value="C:cytosol"/>
    <property type="evidence" value="ECO:0007669"/>
    <property type="project" value="TreeGrafter"/>
</dbReference>
<dbReference type="KEGG" id="tpol:Mal48_06250"/>
<evidence type="ECO:0000256" key="3">
    <source>
        <dbReference type="ARBA" id="ARBA00022490"/>
    </source>
</evidence>
<evidence type="ECO:0000259" key="10">
    <source>
        <dbReference type="PROSITE" id="PS50126"/>
    </source>
</evidence>
<organism evidence="11 12">
    <name type="scientific">Thalassoglobus polymorphus</name>
    <dbReference type="NCBI Taxonomy" id="2527994"/>
    <lineage>
        <taxon>Bacteria</taxon>
        <taxon>Pseudomonadati</taxon>
        <taxon>Planctomycetota</taxon>
        <taxon>Planctomycetia</taxon>
        <taxon>Planctomycetales</taxon>
        <taxon>Planctomycetaceae</taxon>
        <taxon>Thalassoglobus</taxon>
    </lineage>
</organism>
<dbReference type="SMART" id="SM00955">
    <property type="entry name" value="RNB"/>
    <property type="match status" value="1"/>
</dbReference>
<keyword evidence="4 8" id="KW-0540">Nuclease</keyword>
<evidence type="ECO:0000256" key="1">
    <source>
        <dbReference type="ARBA" id="ARBA00001849"/>
    </source>
</evidence>
<accession>A0A517QID4</accession>
<dbReference type="InterPro" id="IPR012340">
    <property type="entry name" value="NA-bd_OB-fold"/>
</dbReference>
<dbReference type="InterPro" id="IPR040476">
    <property type="entry name" value="CSD2"/>
</dbReference>
<evidence type="ECO:0000313" key="11">
    <source>
        <dbReference type="EMBL" id="QDT31392.1"/>
    </source>
</evidence>
<dbReference type="GO" id="GO:0003723">
    <property type="term" value="F:RNA binding"/>
    <property type="evidence" value="ECO:0007669"/>
    <property type="project" value="UniProtKB-UniRule"/>
</dbReference>
<gene>
    <name evidence="8 11" type="primary">rnr</name>
    <name evidence="11" type="ORF">Mal48_06250</name>
</gene>
<evidence type="ECO:0000256" key="9">
    <source>
        <dbReference type="SAM" id="MobiDB-lite"/>
    </source>
</evidence>
<dbReference type="RefSeq" id="WP_145195916.1">
    <property type="nucleotide sequence ID" value="NZ_CP036267.1"/>
</dbReference>
<comment type="catalytic activity">
    <reaction evidence="1 8">
        <text>Exonucleolytic cleavage in the 3'- to 5'-direction to yield nucleoside 5'-phosphates.</text>
        <dbReference type="EC" id="3.1.13.1"/>
    </reaction>
</comment>
<proteinExistence type="inferred from homology"/>
<dbReference type="InterPro" id="IPR013223">
    <property type="entry name" value="RNase_B_OB_dom"/>
</dbReference>
<reference evidence="11 12" key="1">
    <citation type="submission" date="2019-02" db="EMBL/GenBank/DDBJ databases">
        <title>Deep-cultivation of Planctomycetes and their phenomic and genomic characterization uncovers novel biology.</title>
        <authorList>
            <person name="Wiegand S."/>
            <person name="Jogler M."/>
            <person name="Boedeker C."/>
            <person name="Pinto D."/>
            <person name="Vollmers J."/>
            <person name="Rivas-Marin E."/>
            <person name="Kohn T."/>
            <person name="Peeters S.H."/>
            <person name="Heuer A."/>
            <person name="Rast P."/>
            <person name="Oberbeckmann S."/>
            <person name="Bunk B."/>
            <person name="Jeske O."/>
            <person name="Meyerdierks A."/>
            <person name="Storesund J.E."/>
            <person name="Kallscheuer N."/>
            <person name="Luecker S."/>
            <person name="Lage O.M."/>
            <person name="Pohl T."/>
            <person name="Merkel B.J."/>
            <person name="Hornburger P."/>
            <person name="Mueller R.-W."/>
            <person name="Bruemmer F."/>
            <person name="Labrenz M."/>
            <person name="Spormann A.M."/>
            <person name="Op den Camp H."/>
            <person name="Overmann J."/>
            <person name="Amann R."/>
            <person name="Jetten M.S.M."/>
            <person name="Mascher T."/>
            <person name="Medema M.H."/>
            <person name="Devos D.P."/>
            <person name="Kaster A.-K."/>
            <person name="Ovreas L."/>
            <person name="Rohde M."/>
            <person name="Galperin M.Y."/>
            <person name="Jogler C."/>
        </authorList>
    </citation>
    <scope>NUCLEOTIDE SEQUENCE [LARGE SCALE GENOMIC DNA]</scope>
    <source>
        <strain evidence="11 12">Mal48</strain>
    </source>
</reference>
<dbReference type="OrthoDB" id="9764149at2"/>
<dbReference type="SMART" id="SM00316">
    <property type="entry name" value="S1"/>
    <property type="match status" value="1"/>
</dbReference>
<dbReference type="PROSITE" id="PS50126">
    <property type="entry name" value="S1"/>
    <property type="match status" value="1"/>
</dbReference>
<feature type="compositionally biased region" description="Basic residues" evidence="9">
    <location>
        <begin position="715"/>
        <end position="762"/>
    </location>
</feature>
<dbReference type="CDD" id="cd04471">
    <property type="entry name" value="S1_RNase_R"/>
    <property type="match status" value="1"/>
</dbReference>
<dbReference type="InterPro" id="IPR003029">
    <property type="entry name" value="S1_domain"/>
</dbReference>
<comment type="function">
    <text evidence="8">3'-5' exoribonuclease that releases 5'-nucleoside monophosphates and is involved in maturation of structured RNAs.</text>
</comment>
<evidence type="ECO:0000256" key="2">
    <source>
        <dbReference type="ARBA" id="ARBA00004496"/>
    </source>
</evidence>